<dbReference type="GO" id="GO:0008270">
    <property type="term" value="F:zinc ion binding"/>
    <property type="evidence" value="ECO:0007669"/>
    <property type="project" value="UniProtKB-KW"/>
</dbReference>
<evidence type="ECO:0000256" key="4">
    <source>
        <dbReference type="PROSITE-ProRule" id="PRU00134"/>
    </source>
</evidence>
<feature type="domain" description="MYND-type" evidence="5">
    <location>
        <begin position="11"/>
        <end position="53"/>
    </location>
</feature>
<gene>
    <name evidence="6" type="ORF">BDY17DRAFT_292633</name>
</gene>
<organism evidence="6 7">
    <name type="scientific">Neohortaea acidophila</name>
    <dbReference type="NCBI Taxonomy" id="245834"/>
    <lineage>
        <taxon>Eukaryota</taxon>
        <taxon>Fungi</taxon>
        <taxon>Dikarya</taxon>
        <taxon>Ascomycota</taxon>
        <taxon>Pezizomycotina</taxon>
        <taxon>Dothideomycetes</taxon>
        <taxon>Dothideomycetidae</taxon>
        <taxon>Mycosphaerellales</taxon>
        <taxon>Teratosphaeriaceae</taxon>
        <taxon>Neohortaea</taxon>
    </lineage>
</organism>
<dbReference type="Gene3D" id="6.10.140.2220">
    <property type="match status" value="1"/>
</dbReference>
<dbReference type="OrthoDB" id="2824457at2759"/>
<dbReference type="SUPFAM" id="SSF144232">
    <property type="entry name" value="HIT/MYND zinc finger-like"/>
    <property type="match status" value="1"/>
</dbReference>
<dbReference type="GeneID" id="54473859"/>
<name>A0A6A6PYV5_9PEZI</name>
<proteinExistence type="predicted"/>
<dbReference type="AlphaFoldDB" id="A0A6A6PYV5"/>
<dbReference type="Proteomes" id="UP000799767">
    <property type="component" value="Unassembled WGS sequence"/>
</dbReference>
<sequence length="224" mass="24885">MATNGQELDECSNCRATQSTDGTPLSTCAKCHSRKYCSCTCQAERWPFHKTFCGKTPIQAVDDRSPPTEQMRGYGIVTTPLPSLSPEYRNVCGHHMCTSAPSSWVHNAPVWIDVPISTAVGMPMRMLAAPVTSALRAFTNGTVNALGIDIDPTSATFGEIHWASNQPPMGECLLVRVDGRTFHMTHVMALYRYAREKASGRSKRLPGRRRRGRRWTGRLLWQST</sequence>
<evidence type="ECO:0000256" key="1">
    <source>
        <dbReference type="ARBA" id="ARBA00022723"/>
    </source>
</evidence>
<keyword evidence="2 4" id="KW-0863">Zinc-finger</keyword>
<keyword evidence="3" id="KW-0862">Zinc</keyword>
<dbReference type="PROSITE" id="PS01360">
    <property type="entry name" value="ZF_MYND_1"/>
    <property type="match status" value="1"/>
</dbReference>
<keyword evidence="1" id="KW-0479">Metal-binding</keyword>
<accession>A0A6A6PYV5</accession>
<protein>
    <recommendedName>
        <fullName evidence="5">MYND-type domain-containing protein</fullName>
    </recommendedName>
</protein>
<evidence type="ECO:0000259" key="5">
    <source>
        <dbReference type="PROSITE" id="PS50865"/>
    </source>
</evidence>
<reference evidence="6" key="1">
    <citation type="journal article" date="2020" name="Stud. Mycol.">
        <title>101 Dothideomycetes genomes: a test case for predicting lifestyles and emergence of pathogens.</title>
        <authorList>
            <person name="Haridas S."/>
            <person name="Albert R."/>
            <person name="Binder M."/>
            <person name="Bloem J."/>
            <person name="Labutti K."/>
            <person name="Salamov A."/>
            <person name="Andreopoulos B."/>
            <person name="Baker S."/>
            <person name="Barry K."/>
            <person name="Bills G."/>
            <person name="Bluhm B."/>
            <person name="Cannon C."/>
            <person name="Castanera R."/>
            <person name="Culley D."/>
            <person name="Daum C."/>
            <person name="Ezra D."/>
            <person name="Gonzalez J."/>
            <person name="Henrissat B."/>
            <person name="Kuo A."/>
            <person name="Liang C."/>
            <person name="Lipzen A."/>
            <person name="Lutzoni F."/>
            <person name="Magnuson J."/>
            <person name="Mondo S."/>
            <person name="Nolan M."/>
            <person name="Ohm R."/>
            <person name="Pangilinan J."/>
            <person name="Park H.-J."/>
            <person name="Ramirez L."/>
            <person name="Alfaro M."/>
            <person name="Sun H."/>
            <person name="Tritt A."/>
            <person name="Yoshinaga Y."/>
            <person name="Zwiers L.-H."/>
            <person name="Turgeon B."/>
            <person name="Goodwin S."/>
            <person name="Spatafora J."/>
            <person name="Crous P."/>
            <person name="Grigoriev I."/>
        </authorList>
    </citation>
    <scope>NUCLEOTIDE SEQUENCE</scope>
    <source>
        <strain evidence="6">CBS 113389</strain>
    </source>
</reference>
<evidence type="ECO:0000256" key="2">
    <source>
        <dbReference type="ARBA" id="ARBA00022771"/>
    </source>
</evidence>
<dbReference type="PROSITE" id="PS50865">
    <property type="entry name" value="ZF_MYND_2"/>
    <property type="match status" value="1"/>
</dbReference>
<dbReference type="Pfam" id="PF01753">
    <property type="entry name" value="zf-MYND"/>
    <property type="match status" value="1"/>
</dbReference>
<keyword evidence="7" id="KW-1185">Reference proteome</keyword>
<dbReference type="InterPro" id="IPR002893">
    <property type="entry name" value="Znf_MYND"/>
</dbReference>
<dbReference type="RefSeq" id="XP_033591515.1">
    <property type="nucleotide sequence ID" value="XM_033732857.1"/>
</dbReference>
<dbReference type="EMBL" id="MU001633">
    <property type="protein sequence ID" value="KAF2484946.1"/>
    <property type="molecule type" value="Genomic_DNA"/>
</dbReference>
<evidence type="ECO:0000313" key="7">
    <source>
        <dbReference type="Proteomes" id="UP000799767"/>
    </source>
</evidence>
<evidence type="ECO:0000313" key="6">
    <source>
        <dbReference type="EMBL" id="KAF2484946.1"/>
    </source>
</evidence>
<evidence type="ECO:0000256" key="3">
    <source>
        <dbReference type="ARBA" id="ARBA00022833"/>
    </source>
</evidence>